<dbReference type="Gene3D" id="3.30.70.1230">
    <property type="entry name" value="Nucleotide cyclase"/>
    <property type="match status" value="1"/>
</dbReference>
<dbReference type="PROSITE" id="PS50125">
    <property type="entry name" value="GUANYLATE_CYCLASE_2"/>
    <property type="match status" value="1"/>
</dbReference>
<dbReference type="AlphaFoldDB" id="A0A6J4UHY0"/>
<dbReference type="InterPro" id="IPR001054">
    <property type="entry name" value="A/G_cyclase"/>
</dbReference>
<evidence type="ECO:0000313" key="2">
    <source>
        <dbReference type="EMBL" id="CAA9550837.1"/>
    </source>
</evidence>
<dbReference type="EC" id="4.6.1.1" evidence="2"/>
<name>A0A6J4UHY0_9ACTN</name>
<feature type="domain" description="Guanylate cyclase" evidence="1">
    <location>
        <begin position="16"/>
        <end position="44"/>
    </location>
</feature>
<dbReference type="SUPFAM" id="SSF55073">
    <property type="entry name" value="Nucleotide cyclase"/>
    <property type="match status" value="1"/>
</dbReference>
<organism evidence="2">
    <name type="scientific">uncultured Thermoleophilia bacterium</name>
    <dbReference type="NCBI Taxonomy" id="1497501"/>
    <lineage>
        <taxon>Bacteria</taxon>
        <taxon>Bacillati</taxon>
        <taxon>Actinomycetota</taxon>
        <taxon>Thermoleophilia</taxon>
        <taxon>environmental samples</taxon>
    </lineage>
</organism>
<dbReference type="GO" id="GO:0004016">
    <property type="term" value="F:adenylate cyclase activity"/>
    <property type="evidence" value="ECO:0007669"/>
    <property type="project" value="UniProtKB-EC"/>
</dbReference>
<proteinExistence type="predicted"/>
<keyword evidence="2" id="KW-0456">Lyase</keyword>
<dbReference type="GO" id="GO:0035556">
    <property type="term" value="P:intracellular signal transduction"/>
    <property type="evidence" value="ECO:0007669"/>
    <property type="project" value="InterPro"/>
</dbReference>
<dbReference type="InterPro" id="IPR029787">
    <property type="entry name" value="Nucleotide_cyclase"/>
</dbReference>
<protein>
    <submittedName>
        <fullName evidence="2">Adenylate cyclase</fullName>
        <ecNumber evidence="2">4.6.1.1</ecNumber>
    </submittedName>
</protein>
<sequence length="93" mass="10251">DLRQRVDAADPALPPLRIGVAHGPATPRGGDWFGATVNLASRITEAAKPGQLLATEAVTEQAQGEEWKRRRKRSLRDVDGRLRLYSYEGDGRD</sequence>
<accession>A0A6J4UHY0</accession>
<reference evidence="2" key="1">
    <citation type="submission" date="2020-02" db="EMBL/GenBank/DDBJ databases">
        <authorList>
            <person name="Meier V. D."/>
        </authorList>
    </citation>
    <scope>NUCLEOTIDE SEQUENCE</scope>
    <source>
        <strain evidence="2">AVDCRST_MAG79</strain>
    </source>
</reference>
<feature type="non-terminal residue" evidence="2">
    <location>
        <position position="1"/>
    </location>
</feature>
<dbReference type="EMBL" id="CADCWC010000415">
    <property type="protein sequence ID" value="CAA9550837.1"/>
    <property type="molecule type" value="Genomic_DNA"/>
</dbReference>
<gene>
    <name evidence="2" type="ORF">AVDCRST_MAG79-2688</name>
</gene>
<evidence type="ECO:0000259" key="1">
    <source>
        <dbReference type="PROSITE" id="PS50125"/>
    </source>
</evidence>
<dbReference type="GO" id="GO:0009190">
    <property type="term" value="P:cyclic nucleotide biosynthetic process"/>
    <property type="evidence" value="ECO:0007669"/>
    <property type="project" value="InterPro"/>
</dbReference>